<name>A0ABY0DLR3_9BRAD</name>
<organism evidence="2 3">
    <name type="scientific">Bradyrhizobium zhanjiangense</name>
    <dbReference type="NCBI Taxonomy" id="1325107"/>
    <lineage>
        <taxon>Bacteria</taxon>
        <taxon>Pseudomonadati</taxon>
        <taxon>Pseudomonadota</taxon>
        <taxon>Alphaproteobacteria</taxon>
        <taxon>Hyphomicrobiales</taxon>
        <taxon>Nitrobacteraceae</taxon>
        <taxon>Bradyrhizobium</taxon>
    </lineage>
</organism>
<evidence type="ECO:0000313" key="3">
    <source>
        <dbReference type="Proteomes" id="UP000289946"/>
    </source>
</evidence>
<comment type="caution">
    <text evidence="2">The sequence shown here is derived from an EMBL/GenBank/DDBJ whole genome shotgun (WGS) entry which is preliminary data.</text>
</comment>
<feature type="compositionally biased region" description="Basic and acidic residues" evidence="1">
    <location>
        <begin position="35"/>
        <end position="45"/>
    </location>
</feature>
<dbReference type="EMBL" id="RDRA01000009">
    <property type="protein sequence ID" value="RXG94248.1"/>
    <property type="molecule type" value="Genomic_DNA"/>
</dbReference>
<sequence length="80" mass="8719">MACRITTIGALRWVSRQSIAQDPGGESPHPALRADLSRKRERLKEPAATQAIPPEGPAVTPREATPKRKEPRPGRGSRNS</sequence>
<protein>
    <submittedName>
        <fullName evidence="2">Uncharacterized protein</fullName>
    </submittedName>
</protein>
<feature type="region of interest" description="Disordered" evidence="1">
    <location>
        <begin position="18"/>
        <end position="80"/>
    </location>
</feature>
<evidence type="ECO:0000256" key="1">
    <source>
        <dbReference type="SAM" id="MobiDB-lite"/>
    </source>
</evidence>
<gene>
    <name evidence="2" type="ORF">EAS62_17340</name>
</gene>
<evidence type="ECO:0000313" key="2">
    <source>
        <dbReference type="EMBL" id="RXG94248.1"/>
    </source>
</evidence>
<keyword evidence="3" id="KW-1185">Reference proteome</keyword>
<proteinExistence type="predicted"/>
<reference evidence="2 3" key="1">
    <citation type="submission" date="2018-10" db="EMBL/GenBank/DDBJ databases">
        <title>Bradyrhizobium sp. nov., isolated from effective nodules of peanut in China.</title>
        <authorList>
            <person name="Li Y."/>
        </authorList>
    </citation>
    <scope>NUCLEOTIDE SEQUENCE [LARGE SCALE GENOMIC DNA]</scope>
    <source>
        <strain evidence="2 3">CCBAU 51781</strain>
    </source>
</reference>
<accession>A0ABY0DLR3</accession>
<feature type="compositionally biased region" description="Basic and acidic residues" evidence="1">
    <location>
        <begin position="64"/>
        <end position="73"/>
    </location>
</feature>
<dbReference type="Proteomes" id="UP000289946">
    <property type="component" value="Unassembled WGS sequence"/>
</dbReference>